<dbReference type="SUPFAM" id="SSF50475">
    <property type="entry name" value="FMN-binding split barrel"/>
    <property type="match status" value="1"/>
</dbReference>
<evidence type="ECO:0000256" key="1">
    <source>
        <dbReference type="ARBA" id="ARBA00023002"/>
    </source>
</evidence>
<sequence length="138" mass="15798">MRWTPEQTREAFAESRVARLATVAADGRPHLVPVTFAVAGDTIAIAVDNKPKSTKNLKRLANIEANPKVCLLVDHYSDDWEQLWWARADGTARIIHEGTERDHALDRLHERYPQYRDDPPDGPVILVDVDRWSGWSFR</sequence>
<dbReference type="PANTHER" id="PTHR35176">
    <property type="entry name" value="HEME OXYGENASE HI_0854-RELATED"/>
    <property type="match status" value="1"/>
</dbReference>
<dbReference type="NCBIfam" id="TIGR03668">
    <property type="entry name" value="Rv0121_F420"/>
    <property type="match status" value="1"/>
</dbReference>
<keyword evidence="1" id="KW-0560">Oxidoreductase</keyword>
<evidence type="ECO:0000313" key="3">
    <source>
        <dbReference type="EMBL" id="GAA3731797.1"/>
    </source>
</evidence>
<dbReference type="Proteomes" id="UP001500908">
    <property type="component" value="Unassembled WGS sequence"/>
</dbReference>
<dbReference type="EMBL" id="BAABDD010000003">
    <property type="protein sequence ID" value="GAA3731797.1"/>
    <property type="molecule type" value="Genomic_DNA"/>
</dbReference>
<comment type="caution">
    <text evidence="3">The sequence shown here is derived from an EMBL/GenBank/DDBJ whole genome shotgun (WGS) entry which is preliminary data.</text>
</comment>
<proteinExistence type="predicted"/>
<protein>
    <submittedName>
        <fullName evidence="3">TIGR03668 family PPOX class F420-dependent oxidoreductase</fullName>
    </submittedName>
</protein>
<dbReference type="InterPro" id="IPR012349">
    <property type="entry name" value="Split_barrel_FMN-bd"/>
</dbReference>
<dbReference type="PANTHER" id="PTHR35176:SF2">
    <property type="entry name" value="F420H(2)-DEPENDENT REDUCTASE RV1155"/>
    <property type="match status" value="1"/>
</dbReference>
<gene>
    <name evidence="3" type="ORF">GCM10022402_10640</name>
</gene>
<dbReference type="Gene3D" id="2.30.110.10">
    <property type="entry name" value="Electron Transport, Fmn-binding Protein, Chain A"/>
    <property type="match status" value="1"/>
</dbReference>
<organism evidence="3 4">
    <name type="scientific">Salinactinospora qingdaonensis</name>
    <dbReference type="NCBI Taxonomy" id="702744"/>
    <lineage>
        <taxon>Bacteria</taxon>
        <taxon>Bacillati</taxon>
        <taxon>Actinomycetota</taxon>
        <taxon>Actinomycetes</taxon>
        <taxon>Streptosporangiales</taxon>
        <taxon>Nocardiopsidaceae</taxon>
        <taxon>Salinactinospora</taxon>
    </lineage>
</organism>
<evidence type="ECO:0000313" key="4">
    <source>
        <dbReference type="Proteomes" id="UP001500908"/>
    </source>
</evidence>
<reference evidence="4" key="1">
    <citation type="journal article" date="2019" name="Int. J. Syst. Evol. Microbiol.">
        <title>The Global Catalogue of Microorganisms (GCM) 10K type strain sequencing project: providing services to taxonomists for standard genome sequencing and annotation.</title>
        <authorList>
            <consortium name="The Broad Institute Genomics Platform"/>
            <consortium name="The Broad Institute Genome Sequencing Center for Infectious Disease"/>
            <person name="Wu L."/>
            <person name="Ma J."/>
        </authorList>
    </citation>
    <scope>NUCLEOTIDE SEQUENCE [LARGE SCALE GENOMIC DNA]</scope>
    <source>
        <strain evidence="4">JCM 17137</strain>
    </source>
</reference>
<evidence type="ECO:0000259" key="2">
    <source>
        <dbReference type="Pfam" id="PF01243"/>
    </source>
</evidence>
<dbReference type="Pfam" id="PF01243">
    <property type="entry name" value="PNPOx_N"/>
    <property type="match status" value="1"/>
</dbReference>
<name>A0ABP7F5N7_9ACTN</name>
<feature type="domain" description="Pyridoxamine 5'-phosphate oxidase N-terminal" evidence="2">
    <location>
        <begin position="5"/>
        <end position="135"/>
    </location>
</feature>
<accession>A0ABP7F5N7</accession>
<keyword evidence="4" id="KW-1185">Reference proteome</keyword>
<dbReference type="InterPro" id="IPR019967">
    <property type="entry name" value="F420-dep_enz_PPOX_Rv0121"/>
</dbReference>
<dbReference type="InterPro" id="IPR011576">
    <property type="entry name" value="Pyridox_Oxase_N"/>
</dbReference>
<dbReference type="InterPro" id="IPR052019">
    <property type="entry name" value="F420H2_bilvrd_red/Heme_oxyg"/>
</dbReference>
<dbReference type="RefSeq" id="WP_344967864.1">
    <property type="nucleotide sequence ID" value="NZ_BAABDD010000003.1"/>
</dbReference>